<dbReference type="FunFam" id="3.40.50.2000:FF:000154">
    <property type="entry name" value="Glycosyltransferase"/>
    <property type="match status" value="1"/>
</dbReference>
<dbReference type="Pfam" id="PF00201">
    <property type="entry name" value="UDPGT"/>
    <property type="match status" value="1"/>
</dbReference>
<proteinExistence type="inferred from homology"/>
<dbReference type="InterPro" id="IPR035595">
    <property type="entry name" value="UDP_glycos_trans_CS"/>
</dbReference>
<reference evidence="5 6" key="1">
    <citation type="submission" date="2023-10" db="EMBL/GenBank/DDBJ databases">
        <title>Chromosome-scale genome assembly provides insights into flower coloration mechanisms of Canna indica.</title>
        <authorList>
            <person name="Li C."/>
        </authorList>
    </citation>
    <scope>NUCLEOTIDE SEQUENCE [LARGE SCALE GENOMIC DNA]</scope>
    <source>
        <tissue evidence="5">Flower</tissue>
    </source>
</reference>
<dbReference type="EMBL" id="CP136898">
    <property type="protein sequence ID" value="WOL18928.1"/>
    <property type="molecule type" value="Genomic_DNA"/>
</dbReference>
<dbReference type="PANTHER" id="PTHR48047:SF168">
    <property type="entry name" value="GLYCOSYLTRANSFERASE"/>
    <property type="match status" value="1"/>
</dbReference>
<evidence type="ECO:0000256" key="4">
    <source>
        <dbReference type="RuleBase" id="RU362057"/>
    </source>
</evidence>
<keyword evidence="3" id="KW-0328">Glycosyltransferase</keyword>
<keyword evidence="6" id="KW-1185">Reference proteome</keyword>
<dbReference type="Proteomes" id="UP001327560">
    <property type="component" value="Chromosome 9"/>
</dbReference>
<protein>
    <recommendedName>
        <fullName evidence="4">Glycosyltransferase</fullName>
        <ecNumber evidence="4">2.4.1.-</ecNumber>
    </recommendedName>
</protein>
<dbReference type="PROSITE" id="PS00375">
    <property type="entry name" value="UDPGT"/>
    <property type="match status" value="1"/>
</dbReference>
<dbReference type="SUPFAM" id="SSF53756">
    <property type="entry name" value="UDP-Glycosyltransferase/glycogen phosphorylase"/>
    <property type="match status" value="1"/>
</dbReference>
<keyword evidence="2 3" id="KW-0808">Transferase</keyword>
<dbReference type="EC" id="2.4.1.-" evidence="4"/>
<name>A0AAQ3QRL7_9LILI</name>
<dbReference type="Gene3D" id="3.40.50.2000">
    <property type="entry name" value="Glycogen Phosphorylase B"/>
    <property type="match status" value="2"/>
</dbReference>
<evidence type="ECO:0000313" key="6">
    <source>
        <dbReference type="Proteomes" id="UP001327560"/>
    </source>
</evidence>
<dbReference type="AlphaFoldDB" id="A0AAQ3QRL7"/>
<organism evidence="5 6">
    <name type="scientific">Canna indica</name>
    <name type="common">Indian-shot</name>
    <dbReference type="NCBI Taxonomy" id="4628"/>
    <lineage>
        <taxon>Eukaryota</taxon>
        <taxon>Viridiplantae</taxon>
        <taxon>Streptophyta</taxon>
        <taxon>Embryophyta</taxon>
        <taxon>Tracheophyta</taxon>
        <taxon>Spermatophyta</taxon>
        <taxon>Magnoliopsida</taxon>
        <taxon>Liliopsida</taxon>
        <taxon>Zingiberales</taxon>
        <taxon>Cannaceae</taxon>
        <taxon>Canna</taxon>
    </lineage>
</organism>
<dbReference type="GO" id="GO:0035251">
    <property type="term" value="F:UDP-glucosyltransferase activity"/>
    <property type="evidence" value="ECO:0007669"/>
    <property type="project" value="TreeGrafter"/>
</dbReference>
<dbReference type="CDD" id="cd03784">
    <property type="entry name" value="GT1_Gtf-like"/>
    <property type="match status" value="1"/>
</dbReference>
<evidence type="ECO:0000256" key="2">
    <source>
        <dbReference type="ARBA" id="ARBA00022679"/>
    </source>
</evidence>
<accession>A0AAQ3QRL7</accession>
<evidence type="ECO:0000313" key="5">
    <source>
        <dbReference type="EMBL" id="WOL18928.1"/>
    </source>
</evidence>
<comment type="similarity">
    <text evidence="1 3">Belongs to the UDP-glycosyltransferase family.</text>
</comment>
<gene>
    <name evidence="5" type="ORF">Cni_G27725</name>
</gene>
<evidence type="ECO:0000256" key="1">
    <source>
        <dbReference type="ARBA" id="ARBA00009995"/>
    </source>
</evidence>
<dbReference type="InterPro" id="IPR002213">
    <property type="entry name" value="UDP_glucos_trans"/>
</dbReference>
<evidence type="ECO:0000256" key="3">
    <source>
        <dbReference type="RuleBase" id="RU003718"/>
    </source>
</evidence>
<dbReference type="PANTHER" id="PTHR48047">
    <property type="entry name" value="GLYCOSYLTRANSFERASE"/>
    <property type="match status" value="1"/>
</dbReference>
<sequence length="495" mass="54657">MAISNDMISGHRKLHFVLLPWLTTSHMIPMIDIGRMLAERGVTVTIVTTPANAVALKPTIARIADSGLPIKFVPLPFRSVEAGLPDGCEIADNLPAFDMLPNLYNAAKLLRQPLELLLREQSTPLPPSCILSGMCYPWVTEVARDLGIPCFIFHGFGSFAIYCMHNLYSYKPHEGAASATEPFEIPGLPFQFEITRQHLPIFFQSMPKFMEMCKEVREGELEMDGVIINSFDDLEPQYAEQLAGATGQKILTIGPVSMCHRESSDMADRGRELSVDATRCLQWLDSMKPQSVIYVSFGSVGSFSPAQLMELGHGLLAANRAFIWVVNGVQRFPSEVQRWLQENFEEGGADSRCLLIRGWAPQVLILSHPAVGGFMTHCGWNSTLESASAGVPMATWPLFAEQFLNEKLIVDVIGIGVAVGAKTAVQPFAPDDKASVKRETIADAVERLMDGGEEGEERRRRAKELKEKAREAVEMGGSSFNNITLLMEFAKQPNN</sequence>